<dbReference type="PANTHER" id="PTHR47966:SF51">
    <property type="entry name" value="BETA-SITE APP-CLEAVING ENZYME, ISOFORM A-RELATED"/>
    <property type="match status" value="1"/>
</dbReference>
<feature type="chain" id="PRO_5002220008" evidence="5">
    <location>
        <begin position="23"/>
        <end position="414"/>
    </location>
</feature>
<dbReference type="Gene3D" id="2.40.70.10">
    <property type="entry name" value="Acid Proteases"/>
    <property type="match status" value="2"/>
</dbReference>
<feature type="active site" evidence="3">
    <location>
        <position position="286"/>
    </location>
</feature>
<keyword evidence="4" id="KW-0645">Protease</keyword>
<keyword evidence="4" id="KW-0378">Hydrolase</keyword>
<proteinExistence type="inferred from homology"/>
<dbReference type="EMBL" id="KN832572">
    <property type="protein sequence ID" value="KII84032.1"/>
    <property type="molecule type" value="Genomic_DNA"/>
</dbReference>
<feature type="active site" evidence="3">
    <location>
        <position position="106"/>
    </location>
</feature>
<organism evidence="7 8">
    <name type="scientific">Plicaturopsis crispa FD-325 SS-3</name>
    <dbReference type="NCBI Taxonomy" id="944288"/>
    <lineage>
        <taxon>Eukaryota</taxon>
        <taxon>Fungi</taxon>
        <taxon>Dikarya</taxon>
        <taxon>Basidiomycota</taxon>
        <taxon>Agaricomycotina</taxon>
        <taxon>Agaricomycetes</taxon>
        <taxon>Agaricomycetidae</taxon>
        <taxon>Amylocorticiales</taxon>
        <taxon>Amylocorticiaceae</taxon>
        <taxon>Plicatura</taxon>
        <taxon>Plicaturopsis crispa</taxon>
    </lineage>
</organism>
<dbReference type="InterPro" id="IPR034164">
    <property type="entry name" value="Pepsin-like_dom"/>
</dbReference>
<reference evidence="7 8" key="1">
    <citation type="submission" date="2014-06" db="EMBL/GenBank/DDBJ databases">
        <title>Evolutionary Origins and Diversification of the Mycorrhizal Mutualists.</title>
        <authorList>
            <consortium name="DOE Joint Genome Institute"/>
            <consortium name="Mycorrhizal Genomics Consortium"/>
            <person name="Kohler A."/>
            <person name="Kuo A."/>
            <person name="Nagy L.G."/>
            <person name="Floudas D."/>
            <person name="Copeland A."/>
            <person name="Barry K.W."/>
            <person name="Cichocki N."/>
            <person name="Veneault-Fourrey C."/>
            <person name="LaButti K."/>
            <person name="Lindquist E.A."/>
            <person name="Lipzen A."/>
            <person name="Lundell T."/>
            <person name="Morin E."/>
            <person name="Murat C."/>
            <person name="Riley R."/>
            <person name="Ohm R."/>
            <person name="Sun H."/>
            <person name="Tunlid A."/>
            <person name="Henrissat B."/>
            <person name="Grigoriev I.V."/>
            <person name="Hibbett D.S."/>
            <person name="Martin F."/>
        </authorList>
    </citation>
    <scope>NUCLEOTIDE SEQUENCE [LARGE SCALE GENOMIC DNA]</scope>
    <source>
        <strain evidence="7 8">FD-325 SS-3</strain>
    </source>
</reference>
<comment type="similarity">
    <text evidence="1 4">Belongs to the peptidase A1 family.</text>
</comment>
<evidence type="ECO:0000313" key="8">
    <source>
        <dbReference type="Proteomes" id="UP000053263"/>
    </source>
</evidence>
<accession>A0A0C9SQS7</accession>
<sequence>MFPTTSLLSLLMVAISLGNIAATPVAKPPPTMSFRTRMNATDSVNLLTADISRASLLMRNGRIAFSDRALGKRSSVLSSDVSNAAVTYTTTVNIGSPATEYTLLIDTGSSNTWIGATGEKTYTSTSSSVSTGQQVSVTYGSGSFSGDEYTDTVSLGSGLTISQQSIGVASSSSGTSNVDGILGIGPVGLTSGSLTGSSSTVPTVTDNLYSQGIISSNEIGIYFAPQTSSDSGGEMTFGGTDSSKFGGDITYAPITSTSPSSEYWGVDAYINYGGATIMSTNAGIVDTGTTMTLIPSDAFASYQAATGATVDSATGMLTLSAAQYSALGNLDFNIGGSTLTMTPNAQTWPRALNTALGGDADSIYLVIADIGHNSGSGFDFIAGYTFLERYYSVYDTANKRVGFASTAHTSDTSN</sequence>
<evidence type="ECO:0000256" key="4">
    <source>
        <dbReference type="RuleBase" id="RU000454"/>
    </source>
</evidence>
<evidence type="ECO:0000256" key="2">
    <source>
        <dbReference type="ARBA" id="ARBA00022750"/>
    </source>
</evidence>
<evidence type="ECO:0000256" key="1">
    <source>
        <dbReference type="ARBA" id="ARBA00007447"/>
    </source>
</evidence>
<dbReference type="HOGENOM" id="CLU_038846_0_0_1"/>
<keyword evidence="2 4" id="KW-0064">Aspartyl protease</keyword>
<feature type="domain" description="Peptidase A1" evidence="6">
    <location>
        <begin position="88"/>
        <end position="404"/>
    </location>
</feature>
<dbReference type="InterPro" id="IPR001461">
    <property type="entry name" value="Aspartic_peptidase_A1"/>
</dbReference>
<dbReference type="InterPro" id="IPR001969">
    <property type="entry name" value="Aspartic_peptidase_AS"/>
</dbReference>
<dbReference type="InterPro" id="IPR021109">
    <property type="entry name" value="Peptidase_aspartic_dom_sf"/>
</dbReference>
<evidence type="ECO:0000259" key="6">
    <source>
        <dbReference type="PROSITE" id="PS51767"/>
    </source>
</evidence>
<dbReference type="PRINTS" id="PR00792">
    <property type="entry name" value="PEPSIN"/>
</dbReference>
<evidence type="ECO:0000313" key="7">
    <source>
        <dbReference type="EMBL" id="KII84032.1"/>
    </source>
</evidence>
<evidence type="ECO:0000256" key="5">
    <source>
        <dbReference type="SAM" id="SignalP"/>
    </source>
</evidence>
<dbReference type="PANTHER" id="PTHR47966">
    <property type="entry name" value="BETA-SITE APP-CLEAVING ENZYME, ISOFORM A-RELATED"/>
    <property type="match status" value="1"/>
</dbReference>
<dbReference type="GO" id="GO:0006508">
    <property type="term" value="P:proteolysis"/>
    <property type="evidence" value="ECO:0007669"/>
    <property type="project" value="UniProtKB-KW"/>
</dbReference>
<dbReference type="Proteomes" id="UP000053263">
    <property type="component" value="Unassembled WGS sequence"/>
</dbReference>
<feature type="signal peptide" evidence="5">
    <location>
        <begin position="1"/>
        <end position="22"/>
    </location>
</feature>
<dbReference type="Pfam" id="PF00026">
    <property type="entry name" value="Asp"/>
    <property type="match status" value="1"/>
</dbReference>
<gene>
    <name evidence="7" type="ORF">PLICRDRAFT_168090</name>
</gene>
<dbReference type="CDD" id="cd05471">
    <property type="entry name" value="pepsin_like"/>
    <property type="match status" value="1"/>
</dbReference>
<dbReference type="SUPFAM" id="SSF50630">
    <property type="entry name" value="Acid proteases"/>
    <property type="match status" value="1"/>
</dbReference>
<dbReference type="PROSITE" id="PS51767">
    <property type="entry name" value="PEPTIDASE_A1"/>
    <property type="match status" value="1"/>
</dbReference>
<dbReference type="AlphaFoldDB" id="A0A0C9SQS7"/>
<dbReference type="OrthoDB" id="660550at2759"/>
<protein>
    <submittedName>
        <fullName evidence="7">Unplaced genomic scaffold PLICRscaffold_19, whole genome shotgun sequence</fullName>
    </submittedName>
</protein>
<dbReference type="GO" id="GO:0004190">
    <property type="term" value="F:aspartic-type endopeptidase activity"/>
    <property type="evidence" value="ECO:0007669"/>
    <property type="project" value="UniProtKB-KW"/>
</dbReference>
<dbReference type="InterPro" id="IPR033121">
    <property type="entry name" value="PEPTIDASE_A1"/>
</dbReference>
<keyword evidence="8" id="KW-1185">Reference proteome</keyword>
<dbReference type="PROSITE" id="PS00141">
    <property type="entry name" value="ASP_PROTEASE"/>
    <property type="match status" value="2"/>
</dbReference>
<name>A0A0C9SQS7_PLICR</name>
<keyword evidence="5" id="KW-0732">Signal</keyword>
<evidence type="ECO:0000256" key="3">
    <source>
        <dbReference type="PIRSR" id="PIRSR601461-1"/>
    </source>
</evidence>